<dbReference type="SMART" id="SM00327">
    <property type="entry name" value="VWA"/>
    <property type="match status" value="1"/>
</dbReference>
<feature type="chain" id="PRO_5046639847" evidence="1">
    <location>
        <begin position="21"/>
        <end position="567"/>
    </location>
</feature>
<dbReference type="SUPFAM" id="SSF53300">
    <property type="entry name" value="vWA-like"/>
    <property type="match status" value="1"/>
</dbReference>
<proteinExistence type="predicted"/>
<evidence type="ECO:0000256" key="1">
    <source>
        <dbReference type="SAM" id="SignalP"/>
    </source>
</evidence>
<evidence type="ECO:0000259" key="2">
    <source>
        <dbReference type="PROSITE" id="PS50234"/>
    </source>
</evidence>
<gene>
    <name evidence="3" type="ORF">HRQ87_15850</name>
</gene>
<dbReference type="InterPro" id="IPR002035">
    <property type="entry name" value="VWF_A"/>
</dbReference>
<dbReference type="EMBL" id="JABUFE010000011">
    <property type="protein sequence ID" value="NSX56268.1"/>
    <property type="molecule type" value="Genomic_DNA"/>
</dbReference>
<keyword evidence="1" id="KW-0732">Signal</keyword>
<feature type="signal peptide" evidence="1">
    <location>
        <begin position="1"/>
        <end position="20"/>
    </location>
</feature>
<name>A0ABX2ITN2_9RHOB</name>
<dbReference type="Gene3D" id="3.40.50.410">
    <property type="entry name" value="von Willebrand factor, type A domain"/>
    <property type="match status" value="1"/>
</dbReference>
<feature type="domain" description="VWFA" evidence="2">
    <location>
        <begin position="29"/>
        <end position="211"/>
    </location>
</feature>
<dbReference type="RefSeq" id="WP_174139419.1">
    <property type="nucleotide sequence ID" value="NZ_JABUFE010000011.1"/>
</dbReference>
<dbReference type="PROSITE" id="PS50234">
    <property type="entry name" value="VWFA"/>
    <property type="match status" value="1"/>
</dbReference>
<keyword evidence="4" id="KW-1185">Reference proteome</keyword>
<organism evidence="3 4">
    <name type="scientific">Parasulfitobacter algicola</name>
    <dbReference type="NCBI Taxonomy" id="2614809"/>
    <lineage>
        <taxon>Bacteria</taxon>
        <taxon>Pseudomonadati</taxon>
        <taxon>Pseudomonadota</taxon>
        <taxon>Alphaproteobacteria</taxon>
        <taxon>Rhodobacterales</taxon>
        <taxon>Roseobacteraceae</taxon>
        <taxon>Parasulfitobacter</taxon>
    </lineage>
</organism>
<sequence length="567" mass="61043">MRLTLFFWIFLTLFISAVSAQETTDTDNDILFILDGSGSMWGRVNDVEKIVVAKNVMAGLIEELPEEIHTGLITYGHRTRGSCDDIELIAVPGTTARTDLLSALADVNPLGKTPIAGSLIRAGEALRETENAVSIVLVSDGIESCEGDPCATAALLREQGIDVTIHVVGFDVDAEAEEQLSCIAKAGGGEYYQASSADALSGALADVRTSIVEPAPEQVIQETVTIDPNVRLAEDVIGGVNVVAIVSGETLLRLAGTAAEQIPPGSYQFEFDNFLSPAIIIEKDEEYVISAAQFGLSIVQLDGTQIQNVRVFDNATNEELTYLSGTIPQQFPSGSYRFEFANFTSPPFLIEANQTYIISPSDFALAQIAMDGTQFTNVYIIDDATAERVTFLSGTSPKKIPPGTYRFKFATFTSPPFIVEGNGNYTISPSDYGVAQIAMDGTQLKNVYIIDTATGESLTYLGGTSPKLIPAGTYQFKFNHFTSPPFVVEENGIYTISPSDYGLATVRTTRAISGGLQLQQDGKRIGTIRGNSPIQIAPGVYTLVQKNVELDTVTIEPGETRVFELEP</sequence>
<accession>A0ABX2ITN2</accession>
<comment type="caution">
    <text evidence="3">The sequence shown here is derived from an EMBL/GenBank/DDBJ whole genome shotgun (WGS) entry which is preliminary data.</text>
</comment>
<evidence type="ECO:0000313" key="3">
    <source>
        <dbReference type="EMBL" id="NSX56268.1"/>
    </source>
</evidence>
<evidence type="ECO:0000313" key="4">
    <source>
        <dbReference type="Proteomes" id="UP000777935"/>
    </source>
</evidence>
<dbReference type="Pfam" id="PF00092">
    <property type="entry name" value="VWA"/>
    <property type="match status" value="1"/>
</dbReference>
<dbReference type="InterPro" id="IPR036465">
    <property type="entry name" value="vWFA_dom_sf"/>
</dbReference>
<reference evidence="3 4" key="1">
    <citation type="submission" date="2020-06" db="EMBL/GenBank/DDBJ databases">
        <title>Sulfitobacter algicola sp. nov., isolated from green algae.</title>
        <authorList>
            <person name="Wang C."/>
        </authorList>
    </citation>
    <scope>NUCLEOTIDE SEQUENCE [LARGE SCALE GENOMIC DNA]</scope>
    <source>
        <strain evidence="3 4">1151</strain>
    </source>
</reference>
<protein>
    <submittedName>
        <fullName evidence="3">VWA domain-containing protein</fullName>
    </submittedName>
</protein>
<dbReference type="Proteomes" id="UP000777935">
    <property type="component" value="Unassembled WGS sequence"/>
</dbReference>